<feature type="compositionally biased region" description="Basic and acidic residues" evidence="2">
    <location>
        <begin position="22"/>
        <end position="31"/>
    </location>
</feature>
<dbReference type="PANTHER" id="PTHR12558">
    <property type="entry name" value="CELL DIVISION CYCLE 16,23,27"/>
    <property type="match status" value="1"/>
</dbReference>
<dbReference type="Gene3D" id="1.25.40.10">
    <property type="entry name" value="Tetratricopeptide repeat domain"/>
    <property type="match status" value="3"/>
</dbReference>
<dbReference type="SUPFAM" id="SSF48452">
    <property type="entry name" value="TPR-like"/>
    <property type="match status" value="3"/>
</dbReference>
<keyword evidence="4" id="KW-1185">Reference proteome</keyword>
<dbReference type="PROSITE" id="PS50005">
    <property type="entry name" value="TPR"/>
    <property type="match status" value="1"/>
</dbReference>
<dbReference type="InterPro" id="IPR011990">
    <property type="entry name" value="TPR-like_helical_dom_sf"/>
</dbReference>
<feature type="repeat" description="TPR" evidence="1">
    <location>
        <begin position="529"/>
        <end position="562"/>
    </location>
</feature>
<sequence length="577" mass="64415">MLAAFIISSPVFSASKKKKKNKEPEPEKIETSAETQTEIDDTSYSIKLPTGKNQRDYFAKVNPDVLNGVQNGSPESIREAMALMRQKGSEYEECEKVLAVVSAEIMKLVWPSEKITWDIPVVSDENPYTGAISSVKQGVFDSSTGNVDFLTILLPALVIVNRASDNSIYEPCENALTSALALQPDSVLANYLMAMLCERQGNFAKAENNLAAAYAGSPKTTEINLAYSRILRANGKLTDASKILNTVDNSSNDLAVLKQNAYISFDAGDYDAAELYVARVIQQTPNDLEFLLFRAKILVEKKDYIHAVSLLDVYARQDSNSIDYLVLRARVQLDWSKNTAAASETVEKALQMYPDNVDALMFAARISSETDSPVAGKYADELAARVLEKKPGNQEAMTYALDGLIHRENWQEAYKASKNLISLGNVSSTVVDKYVTVCIKLGKYNEAYEFAKARYDANPSDEVLLEAYILAYSKVGNRDAVIKYIDSMMNSSSSKVKSYLYYRRSFLQLTEEKSLADLRSSLIANPRNSDALFRLYELYYAKKDYRKAQYYLRQVVAINPNDSSIKKLNEALTKLIQ</sequence>
<reference evidence="3 4" key="1">
    <citation type="submission" date="2016-10" db="EMBL/GenBank/DDBJ databases">
        <authorList>
            <person name="de Groot N.N."/>
        </authorList>
    </citation>
    <scope>NUCLEOTIDE SEQUENCE [LARGE SCALE GENOMIC DNA]</scope>
    <source>
        <strain evidence="3 4">B25</strain>
    </source>
</reference>
<feature type="region of interest" description="Disordered" evidence="2">
    <location>
        <begin position="15"/>
        <end position="36"/>
    </location>
</feature>
<evidence type="ECO:0000256" key="2">
    <source>
        <dbReference type="SAM" id="MobiDB-lite"/>
    </source>
</evidence>
<dbReference type="SMART" id="SM00028">
    <property type="entry name" value="TPR"/>
    <property type="match status" value="4"/>
</dbReference>
<name>A0A1H9ET06_9SPIR</name>
<dbReference type="InterPro" id="IPR019734">
    <property type="entry name" value="TPR_rpt"/>
</dbReference>
<dbReference type="Pfam" id="PF14559">
    <property type="entry name" value="TPR_19"/>
    <property type="match status" value="2"/>
</dbReference>
<evidence type="ECO:0000313" key="4">
    <source>
        <dbReference type="Proteomes" id="UP000182360"/>
    </source>
</evidence>
<evidence type="ECO:0000256" key="1">
    <source>
        <dbReference type="PROSITE-ProRule" id="PRU00339"/>
    </source>
</evidence>
<keyword evidence="1" id="KW-0802">TPR repeat</keyword>
<accession>A0A1H9ET06</accession>
<dbReference type="PANTHER" id="PTHR12558:SF13">
    <property type="entry name" value="CELL DIVISION CYCLE PROTEIN 27 HOMOLOG"/>
    <property type="match status" value="1"/>
</dbReference>
<gene>
    <name evidence="3" type="ORF">SAMN04487977_103268</name>
</gene>
<proteinExistence type="predicted"/>
<evidence type="ECO:0000313" key="3">
    <source>
        <dbReference type="EMBL" id="SEQ28765.1"/>
    </source>
</evidence>
<dbReference type="AlphaFoldDB" id="A0A1H9ET06"/>
<dbReference type="STRING" id="163.SAMN04487775_105210"/>
<protein>
    <submittedName>
        <fullName evidence="3">Uncharacterized conserved protein HemY, contains two TPR repeats</fullName>
    </submittedName>
</protein>
<dbReference type="EMBL" id="FOFU01000003">
    <property type="protein sequence ID" value="SEQ28765.1"/>
    <property type="molecule type" value="Genomic_DNA"/>
</dbReference>
<dbReference type="Proteomes" id="UP000182360">
    <property type="component" value="Unassembled WGS sequence"/>
</dbReference>
<organism evidence="3 4">
    <name type="scientific">Treponema bryantii</name>
    <dbReference type="NCBI Taxonomy" id="163"/>
    <lineage>
        <taxon>Bacteria</taxon>
        <taxon>Pseudomonadati</taxon>
        <taxon>Spirochaetota</taxon>
        <taxon>Spirochaetia</taxon>
        <taxon>Spirochaetales</taxon>
        <taxon>Treponemataceae</taxon>
        <taxon>Treponema</taxon>
    </lineage>
</organism>